<organism evidence="2 3">
    <name type="scientific">Mumia flava</name>
    <dbReference type="NCBI Taxonomy" id="1348852"/>
    <lineage>
        <taxon>Bacteria</taxon>
        <taxon>Bacillati</taxon>
        <taxon>Actinomycetota</taxon>
        <taxon>Actinomycetes</taxon>
        <taxon>Propionibacteriales</taxon>
        <taxon>Nocardioidaceae</taxon>
        <taxon>Mumia</taxon>
    </lineage>
</organism>
<reference evidence="2 3" key="1">
    <citation type="submission" date="2017-11" db="EMBL/GenBank/DDBJ databases">
        <title>Genomic Encyclopedia of Archaeal and Bacterial Type Strains, Phase II (KMG-II): From Individual Species to Whole Genera.</title>
        <authorList>
            <person name="Goeker M."/>
        </authorList>
    </citation>
    <scope>NUCLEOTIDE SEQUENCE [LARGE SCALE GENOMIC DNA]</scope>
    <source>
        <strain evidence="2 3">DSM 27763</strain>
    </source>
</reference>
<dbReference type="OrthoDB" id="3217020at2"/>
<feature type="transmembrane region" description="Helical" evidence="1">
    <location>
        <begin position="41"/>
        <end position="62"/>
    </location>
</feature>
<gene>
    <name evidence="2" type="ORF">CLV56_3147</name>
</gene>
<proteinExistence type="predicted"/>
<evidence type="ECO:0000313" key="2">
    <source>
        <dbReference type="EMBL" id="PJJ53656.1"/>
    </source>
</evidence>
<sequence>MTRDAAEPYYRETLGVPVGWWVGAAAVPVVVWWSLVLAAPGWFAAGAALAVAVAVAIALVHYGRAAVEVTNLHLRAGSARVPLAYCGRVEALDAAQTRALHGPQADARAFFFLRPYLSTAVRVEITDPHDPTPYWLVGTRHAADLADAITARLARG</sequence>
<keyword evidence="1" id="KW-0472">Membrane</keyword>
<accession>A0A0B2BQA5</accession>
<keyword evidence="1" id="KW-0812">Transmembrane</keyword>
<evidence type="ECO:0000256" key="1">
    <source>
        <dbReference type="SAM" id="Phobius"/>
    </source>
</evidence>
<dbReference type="Pfam" id="PF11292">
    <property type="entry name" value="DUF3093"/>
    <property type="match status" value="1"/>
</dbReference>
<dbReference type="RefSeq" id="WP_039345081.1">
    <property type="nucleotide sequence ID" value="NZ_PGEZ01000002.1"/>
</dbReference>
<dbReference type="InterPro" id="IPR021443">
    <property type="entry name" value="DUF3093"/>
</dbReference>
<evidence type="ECO:0008006" key="4">
    <source>
        <dbReference type="Google" id="ProtNLM"/>
    </source>
</evidence>
<dbReference type="EMBL" id="PGEZ01000002">
    <property type="protein sequence ID" value="PJJ53656.1"/>
    <property type="molecule type" value="Genomic_DNA"/>
</dbReference>
<dbReference type="Proteomes" id="UP000230842">
    <property type="component" value="Unassembled WGS sequence"/>
</dbReference>
<keyword evidence="3" id="KW-1185">Reference proteome</keyword>
<feature type="transmembrane region" description="Helical" evidence="1">
    <location>
        <begin position="12"/>
        <end position="35"/>
    </location>
</feature>
<keyword evidence="1" id="KW-1133">Transmembrane helix</keyword>
<dbReference type="AlphaFoldDB" id="A0A0B2BQA5"/>
<protein>
    <recommendedName>
        <fullName evidence="4">DUF3093 family protein</fullName>
    </recommendedName>
</protein>
<comment type="caution">
    <text evidence="2">The sequence shown here is derived from an EMBL/GenBank/DDBJ whole genome shotgun (WGS) entry which is preliminary data.</text>
</comment>
<evidence type="ECO:0000313" key="3">
    <source>
        <dbReference type="Proteomes" id="UP000230842"/>
    </source>
</evidence>
<name>A0A0B2BQA5_9ACTN</name>